<evidence type="ECO:0000256" key="3">
    <source>
        <dbReference type="ARBA" id="ARBA00022475"/>
    </source>
</evidence>
<feature type="transmembrane region" description="Helical" evidence="7">
    <location>
        <begin position="278"/>
        <end position="299"/>
    </location>
</feature>
<dbReference type="PANTHER" id="PTHR23517">
    <property type="entry name" value="RESISTANCE PROTEIN MDTM, PUTATIVE-RELATED-RELATED"/>
    <property type="match status" value="1"/>
</dbReference>
<keyword evidence="6 7" id="KW-0472">Membrane</keyword>
<dbReference type="PANTHER" id="PTHR23517:SF13">
    <property type="entry name" value="MAJOR FACILITATOR SUPERFAMILY MFS_1"/>
    <property type="match status" value="1"/>
</dbReference>
<dbReference type="InterPro" id="IPR011701">
    <property type="entry name" value="MFS"/>
</dbReference>
<feature type="transmembrane region" description="Helical" evidence="7">
    <location>
        <begin position="106"/>
        <end position="128"/>
    </location>
</feature>
<keyword evidence="10" id="KW-1185">Reference proteome</keyword>
<proteinExistence type="predicted"/>
<keyword evidence="3" id="KW-1003">Cell membrane</keyword>
<evidence type="ECO:0000256" key="5">
    <source>
        <dbReference type="ARBA" id="ARBA00022989"/>
    </source>
</evidence>
<evidence type="ECO:0000256" key="7">
    <source>
        <dbReference type="SAM" id="Phobius"/>
    </source>
</evidence>
<organism evidence="9 10">
    <name type="scientific">Sodalis ligni</name>
    <dbReference type="NCBI Taxonomy" id="2697027"/>
    <lineage>
        <taxon>Bacteria</taxon>
        <taxon>Pseudomonadati</taxon>
        <taxon>Pseudomonadota</taxon>
        <taxon>Gammaproteobacteria</taxon>
        <taxon>Enterobacterales</taxon>
        <taxon>Bruguierivoracaceae</taxon>
        <taxon>Sodalis</taxon>
    </lineage>
</organism>
<feature type="transmembrane region" description="Helical" evidence="7">
    <location>
        <begin position="171"/>
        <end position="191"/>
    </location>
</feature>
<feature type="transmembrane region" description="Helical" evidence="7">
    <location>
        <begin position="376"/>
        <end position="396"/>
    </location>
</feature>
<dbReference type="RefSeq" id="WP_132922449.1">
    <property type="nucleotide sequence ID" value="NZ_SJOI01000001.1"/>
</dbReference>
<dbReference type="GO" id="GO:0022857">
    <property type="term" value="F:transmembrane transporter activity"/>
    <property type="evidence" value="ECO:0007669"/>
    <property type="project" value="InterPro"/>
</dbReference>
<evidence type="ECO:0000256" key="2">
    <source>
        <dbReference type="ARBA" id="ARBA00022448"/>
    </source>
</evidence>
<dbReference type="InterPro" id="IPR020846">
    <property type="entry name" value="MFS_dom"/>
</dbReference>
<comment type="caution">
    <text evidence="9">The sequence shown here is derived from an EMBL/GenBank/DDBJ whole genome shotgun (WGS) entry which is preliminary data.</text>
</comment>
<sequence length="402" mass="42171">MISDHHIAPRRPHPPLVGVTLGLLLVFVAANATVPLYILWQRQMGFPTSGISYIFICYNLGVLLSLLIAGRLSDIHGRRAVLVPALFVAIAACVCFAFAQNMLWLAAGRLLIGFASGAFASAGTAAVIEAGVRRGYRFAPLVASFTTVMAFGVGPLLSGAFAQFAPLPTSLIFLLLIPCLAAVSFSVLRIPPPAPVAGTRKQSWFQLPRLPEHNRGIILLAIMIFSGPFALSALFISLGPSLLASLLHNDSRLLAGACAFVVFGAGAMAQLTLRRWRLFTTLLVSQLLGLLAVALVVSAEYQASIGLLLAAALSAGFAQSLSQFAGITLIKQNAPPDELAGVTGTFFFGGYITAGITVGVMGFAANTWGLQIGSELFVALCMLVMFAALAGTLKVMGKSLPA</sequence>
<dbReference type="SUPFAM" id="SSF103473">
    <property type="entry name" value="MFS general substrate transporter"/>
    <property type="match status" value="1"/>
</dbReference>
<feature type="transmembrane region" description="Helical" evidence="7">
    <location>
        <begin position="253"/>
        <end position="271"/>
    </location>
</feature>
<accession>A0A4R1NG00</accession>
<feature type="transmembrane region" description="Helical" evidence="7">
    <location>
        <begin position="140"/>
        <end position="165"/>
    </location>
</feature>
<name>A0A4R1NG00_9GAMM</name>
<feature type="transmembrane region" description="Helical" evidence="7">
    <location>
        <begin position="339"/>
        <end position="364"/>
    </location>
</feature>
<evidence type="ECO:0000313" key="9">
    <source>
        <dbReference type="EMBL" id="TCL03596.1"/>
    </source>
</evidence>
<dbReference type="PROSITE" id="PS50850">
    <property type="entry name" value="MFS"/>
    <property type="match status" value="1"/>
</dbReference>
<dbReference type="Gene3D" id="1.20.1250.20">
    <property type="entry name" value="MFS general substrate transporter like domains"/>
    <property type="match status" value="1"/>
</dbReference>
<keyword evidence="4 7" id="KW-0812">Transmembrane</keyword>
<dbReference type="GO" id="GO:0005886">
    <property type="term" value="C:plasma membrane"/>
    <property type="evidence" value="ECO:0007669"/>
    <property type="project" value="UniProtKB-SubCell"/>
</dbReference>
<keyword evidence="5 7" id="KW-1133">Transmembrane helix</keyword>
<protein>
    <submittedName>
        <fullName evidence="9">Putative MFS family arabinose efflux permease</fullName>
    </submittedName>
</protein>
<dbReference type="EMBL" id="SJOI01000001">
    <property type="protein sequence ID" value="TCL03596.1"/>
    <property type="molecule type" value="Genomic_DNA"/>
</dbReference>
<evidence type="ECO:0000313" key="10">
    <source>
        <dbReference type="Proteomes" id="UP000294555"/>
    </source>
</evidence>
<reference evidence="9 10" key="1">
    <citation type="submission" date="2019-02" db="EMBL/GenBank/DDBJ databases">
        <title>Investigation of anaerobic lignin degradation for improved lignocellulosic biofuels.</title>
        <authorList>
            <person name="Deangelis K."/>
        </authorList>
    </citation>
    <scope>NUCLEOTIDE SEQUENCE [LARGE SCALE GENOMIC DNA]</scope>
    <source>
        <strain evidence="9 10">159R</strain>
    </source>
</reference>
<dbReference type="OrthoDB" id="9807274at2"/>
<evidence type="ECO:0000256" key="6">
    <source>
        <dbReference type="ARBA" id="ARBA00023136"/>
    </source>
</evidence>
<dbReference type="InterPro" id="IPR036259">
    <property type="entry name" value="MFS_trans_sf"/>
</dbReference>
<evidence type="ECO:0000256" key="1">
    <source>
        <dbReference type="ARBA" id="ARBA00004651"/>
    </source>
</evidence>
<feature type="transmembrane region" description="Helical" evidence="7">
    <location>
        <begin position="305"/>
        <end position="327"/>
    </location>
</feature>
<feature type="transmembrane region" description="Helical" evidence="7">
    <location>
        <begin position="16"/>
        <end position="38"/>
    </location>
</feature>
<dbReference type="AlphaFoldDB" id="A0A4R1NG00"/>
<feature type="transmembrane region" description="Helical" evidence="7">
    <location>
        <begin position="81"/>
        <end position="100"/>
    </location>
</feature>
<evidence type="ECO:0000259" key="8">
    <source>
        <dbReference type="PROSITE" id="PS50850"/>
    </source>
</evidence>
<evidence type="ECO:0000256" key="4">
    <source>
        <dbReference type="ARBA" id="ARBA00022692"/>
    </source>
</evidence>
<gene>
    <name evidence="9" type="ORF">EZJ58_1672</name>
</gene>
<dbReference type="InterPro" id="IPR050171">
    <property type="entry name" value="MFS_Transporters"/>
</dbReference>
<feature type="transmembrane region" description="Helical" evidence="7">
    <location>
        <begin position="50"/>
        <end position="69"/>
    </location>
</feature>
<comment type="subcellular location">
    <subcellularLocation>
        <location evidence="1">Cell membrane</location>
        <topology evidence="1">Multi-pass membrane protein</topology>
    </subcellularLocation>
</comment>
<keyword evidence="2" id="KW-0813">Transport</keyword>
<dbReference type="Proteomes" id="UP000294555">
    <property type="component" value="Unassembled WGS sequence"/>
</dbReference>
<feature type="domain" description="Major facilitator superfamily (MFS) profile" evidence="8">
    <location>
        <begin position="15"/>
        <end position="399"/>
    </location>
</feature>
<dbReference type="Pfam" id="PF07690">
    <property type="entry name" value="MFS_1"/>
    <property type="match status" value="1"/>
</dbReference>
<feature type="transmembrane region" description="Helical" evidence="7">
    <location>
        <begin position="217"/>
        <end position="238"/>
    </location>
</feature>